<dbReference type="Pfam" id="PF00072">
    <property type="entry name" value="Response_reg"/>
    <property type="match status" value="1"/>
</dbReference>
<name>A0A934S038_9BACT</name>
<evidence type="ECO:0000256" key="3">
    <source>
        <dbReference type="SAM" id="MobiDB-lite"/>
    </source>
</evidence>
<comment type="caution">
    <text evidence="5">The sequence shown here is derived from an EMBL/GenBank/DDBJ whole genome shotgun (WGS) entry which is preliminary data.</text>
</comment>
<feature type="compositionally biased region" description="Acidic residues" evidence="3">
    <location>
        <begin position="160"/>
        <end position="173"/>
    </location>
</feature>
<feature type="region of interest" description="Disordered" evidence="3">
    <location>
        <begin position="136"/>
        <end position="173"/>
    </location>
</feature>
<dbReference type="PANTHER" id="PTHR44591">
    <property type="entry name" value="STRESS RESPONSE REGULATOR PROTEIN 1"/>
    <property type="match status" value="1"/>
</dbReference>
<evidence type="ECO:0000313" key="5">
    <source>
        <dbReference type="EMBL" id="MBK1878086.1"/>
    </source>
</evidence>
<feature type="domain" description="Response regulatory" evidence="4">
    <location>
        <begin position="9"/>
        <end position="129"/>
    </location>
</feature>
<dbReference type="RefSeq" id="WP_200356300.1">
    <property type="nucleotide sequence ID" value="NZ_JAENIL010000026.1"/>
</dbReference>
<dbReference type="Gene3D" id="3.40.50.2300">
    <property type="match status" value="1"/>
</dbReference>
<evidence type="ECO:0000256" key="2">
    <source>
        <dbReference type="PROSITE-ProRule" id="PRU00169"/>
    </source>
</evidence>
<protein>
    <submittedName>
        <fullName evidence="5">Response regulator</fullName>
    </submittedName>
</protein>
<proteinExistence type="predicted"/>
<evidence type="ECO:0000313" key="6">
    <source>
        <dbReference type="Proteomes" id="UP000617628"/>
    </source>
</evidence>
<dbReference type="InterPro" id="IPR001789">
    <property type="entry name" value="Sig_transdc_resp-reg_receiver"/>
</dbReference>
<dbReference type="Proteomes" id="UP000617628">
    <property type="component" value="Unassembled WGS sequence"/>
</dbReference>
<reference evidence="5" key="1">
    <citation type="submission" date="2021-01" db="EMBL/GenBank/DDBJ databases">
        <title>Modified the classification status of verrucomicrobia.</title>
        <authorList>
            <person name="Feng X."/>
        </authorList>
    </citation>
    <scope>NUCLEOTIDE SEQUENCE</scope>
    <source>
        <strain evidence="5">KCTC 13126</strain>
    </source>
</reference>
<dbReference type="InterPro" id="IPR011006">
    <property type="entry name" value="CheY-like_superfamily"/>
</dbReference>
<accession>A0A934S038</accession>
<gene>
    <name evidence="5" type="ORF">JIN87_14500</name>
</gene>
<dbReference type="AlphaFoldDB" id="A0A934S038"/>
<feature type="modified residue" description="4-aspartylphosphate" evidence="2">
    <location>
        <position position="58"/>
    </location>
</feature>
<keyword evidence="6" id="KW-1185">Reference proteome</keyword>
<dbReference type="PANTHER" id="PTHR44591:SF3">
    <property type="entry name" value="RESPONSE REGULATORY DOMAIN-CONTAINING PROTEIN"/>
    <property type="match status" value="1"/>
</dbReference>
<dbReference type="InterPro" id="IPR050595">
    <property type="entry name" value="Bact_response_regulator"/>
</dbReference>
<organism evidence="5 6">
    <name type="scientific">Pelagicoccus mobilis</name>
    <dbReference type="NCBI Taxonomy" id="415221"/>
    <lineage>
        <taxon>Bacteria</taxon>
        <taxon>Pseudomonadati</taxon>
        <taxon>Verrucomicrobiota</taxon>
        <taxon>Opitutia</taxon>
        <taxon>Puniceicoccales</taxon>
        <taxon>Pelagicoccaceae</taxon>
        <taxon>Pelagicoccus</taxon>
    </lineage>
</organism>
<dbReference type="EMBL" id="JAENIL010000026">
    <property type="protein sequence ID" value="MBK1878086.1"/>
    <property type="molecule type" value="Genomic_DNA"/>
</dbReference>
<evidence type="ECO:0000256" key="1">
    <source>
        <dbReference type="ARBA" id="ARBA00022553"/>
    </source>
</evidence>
<evidence type="ECO:0000259" key="4">
    <source>
        <dbReference type="PROSITE" id="PS50110"/>
    </source>
</evidence>
<dbReference type="GO" id="GO:0000160">
    <property type="term" value="P:phosphorelay signal transduction system"/>
    <property type="evidence" value="ECO:0007669"/>
    <property type="project" value="InterPro"/>
</dbReference>
<dbReference type="PROSITE" id="PS50110">
    <property type="entry name" value="RESPONSE_REGULATORY"/>
    <property type="match status" value="1"/>
</dbReference>
<keyword evidence="1 2" id="KW-0597">Phosphoprotein</keyword>
<sequence>MSSSRSKHRILVVEDDRTSRKLLSRILEQDGYDVIECEEGRDALHFAEMNAPRAMVIDIMLPDMKGHKILEELESNKDCRFTKYIFLTGILSKKDRSKKYFFQLNGKRYRALPKPVSKSKLLKQLANCVNASIEEEHAERRANSERSSLPPLKSLREQIEETSEEEEEVVLAL</sequence>
<dbReference type="SMART" id="SM00448">
    <property type="entry name" value="REC"/>
    <property type="match status" value="1"/>
</dbReference>
<dbReference type="SUPFAM" id="SSF52172">
    <property type="entry name" value="CheY-like"/>
    <property type="match status" value="1"/>
</dbReference>